<keyword evidence="4" id="KW-0012">Acyltransferase</keyword>
<dbReference type="SUPFAM" id="SSF55729">
    <property type="entry name" value="Acyl-CoA N-acyltransferases (Nat)"/>
    <property type="match status" value="1"/>
</dbReference>
<evidence type="ECO:0000256" key="3">
    <source>
        <dbReference type="ARBA" id="ARBA00022679"/>
    </source>
</evidence>
<feature type="domain" description="N-acetyltransferase" evidence="5">
    <location>
        <begin position="5"/>
        <end position="151"/>
    </location>
</feature>
<evidence type="ECO:0000313" key="7">
    <source>
        <dbReference type="Proteomes" id="UP000050833"/>
    </source>
</evidence>
<dbReference type="InterPro" id="IPR050680">
    <property type="entry name" value="YpeA/RimI_acetyltransf"/>
</dbReference>
<evidence type="ECO:0000256" key="2">
    <source>
        <dbReference type="ARBA" id="ARBA00022490"/>
    </source>
</evidence>
<dbReference type="Gene3D" id="3.40.630.30">
    <property type="match status" value="1"/>
</dbReference>
<keyword evidence="2" id="KW-0963">Cytoplasm</keyword>
<dbReference type="NCBIfam" id="TIGR01575">
    <property type="entry name" value="rimI"/>
    <property type="match status" value="1"/>
</dbReference>
<dbReference type="PROSITE" id="PS51186">
    <property type="entry name" value="GNAT"/>
    <property type="match status" value="1"/>
</dbReference>
<organism evidence="6 7">
    <name type="scientific">Butyribacter intestini</name>
    <dbReference type="NCBI Taxonomy" id="1703332"/>
    <lineage>
        <taxon>Bacteria</taxon>
        <taxon>Bacillati</taxon>
        <taxon>Bacillota</taxon>
        <taxon>Clostridia</taxon>
        <taxon>Lachnospirales</taxon>
        <taxon>Lachnospiraceae</taxon>
        <taxon>Butyribacter</taxon>
    </lineage>
</organism>
<reference evidence="6 7" key="1">
    <citation type="submission" date="2015-10" db="EMBL/GenBank/DDBJ databases">
        <title>Butyribacter intestini gen. nov., sp. nov., a butyric acid-producing bacterium of the family Lachnospiraceae isolated from the human faeces.</title>
        <authorList>
            <person name="Zou Y."/>
            <person name="Xue W."/>
            <person name="Luo G."/>
            <person name="Lv M."/>
        </authorList>
    </citation>
    <scope>NUCLEOTIDE SEQUENCE [LARGE SCALE GENOMIC DNA]</scope>
    <source>
        <strain evidence="6 7">TF01-11</strain>
    </source>
</reference>
<dbReference type="GO" id="GO:0008080">
    <property type="term" value="F:N-acetyltransferase activity"/>
    <property type="evidence" value="ECO:0007669"/>
    <property type="project" value="InterPro"/>
</dbReference>
<dbReference type="AlphaFoldDB" id="A0AAW3JRE5"/>
<evidence type="ECO:0000256" key="1">
    <source>
        <dbReference type="ARBA" id="ARBA00005395"/>
    </source>
</evidence>
<dbReference type="PANTHER" id="PTHR43420">
    <property type="entry name" value="ACETYLTRANSFERASE"/>
    <property type="match status" value="1"/>
</dbReference>
<dbReference type="CDD" id="cd04301">
    <property type="entry name" value="NAT_SF"/>
    <property type="match status" value="1"/>
</dbReference>
<dbReference type="PANTHER" id="PTHR43420:SF44">
    <property type="entry name" value="ACETYLTRANSFERASE YPEA"/>
    <property type="match status" value="1"/>
</dbReference>
<dbReference type="EMBL" id="LLKB01000005">
    <property type="protein sequence ID" value="KQC84935.1"/>
    <property type="molecule type" value="Genomic_DNA"/>
</dbReference>
<proteinExistence type="inferred from homology"/>
<name>A0AAW3JRE5_9FIRM</name>
<keyword evidence="7" id="KW-1185">Reference proteome</keyword>
<accession>A0AAW3JRE5</accession>
<dbReference type="InterPro" id="IPR006464">
    <property type="entry name" value="AcTrfase_RimI/Ard1"/>
</dbReference>
<gene>
    <name evidence="6" type="ORF">APZ18_09465</name>
</gene>
<dbReference type="InterPro" id="IPR016181">
    <property type="entry name" value="Acyl_CoA_acyltransferase"/>
</dbReference>
<evidence type="ECO:0000259" key="5">
    <source>
        <dbReference type="PROSITE" id="PS51186"/>
    </source>
</evidence>
<keyword evidence="3" id="KW-0808">Transferase</keyword>
<evidence type="ECO:0000256" key="4">
    <source>
        <dbReference type="ARBA" id="ARBA00023315"/>
    </source>
</evidence>
<dbReference type="Proteomes" id="UP000050833">
    <property type="component" value="Unassembled WGS sequence"/>
</dbReference>
<protein>
    <recommendedName>
        <fullName evidence="5">N-acetyltransferase domain-containing protein</fullName>
    </recommendedName>
</protein>
<dbReference type="Pfam" id="PF00583">
    <property type="entry name" value="Acetyltransf_1"/>
    <property type="match status" value="1"/>
</dbReference>
<dbReference type="InterPro" id="IPR000182">
    <property type="entry name" value="GNAT_dom"/>
</dbReference>
<comment type="similarity">
    <text evidence="1">Belongs to the acetyltransferase family. RimI subfamily.</text>
</comment>
<sequence length="159" mass="18356">MRDCFNIDEMSVKDIDETVHLEEIIFSHPWSKKSIESTLLSSDNICLVVYDSEKNIQAGYCIFTTSFEDADLCRIAVLNDYRRNHLADRMLKKAFEKLETNGVKRVLLEVREGNNAAITLYKKYGFEQIGKRKNYYSEPAEDGLVFEASLSASYYHCTL</sequence>
<dbReference type="RefSeq" id="WP_022015448.1">
    <property type="nucleotide sequence ID" value="NZ_DBGBRS010000256.1"/>
</dbReference>
<evidence type="ECO:0000313" key="6">
    <source>
        <dbReference type="EMBL" id="KQC84935.1"/>
    </source>
</evidence>
<comment type="caution">
    <text evidence="6">The sequence shown here is derived from an EMBL/GenBank/DDBJ whole genome shotgun (WGS) entry which is preliminary data.</text>
</comment>